<name>A0A494RHD7_9CAUL</name>
<dbReference type="Pfam" id="PF07811">
    <property type="entry name" value="TadE"/>
    <property type="match status" value="1"/>
</dbReference>
<gene>
    <name evidence="3" type="ORF">D8I30_01010</name>
</gene>
<dbReference type="InterPro" id="IPR012495">
    <property type="entry name" value="TadE-like_dom"/>
</dbReference>
<feature type="domain" description="TadE-like" evidence="2">
    <location>
        <begin position="15"/>
        <end position="57"/>
    </location>
</feature>
<evidence type="ECO:0000259" key="2">
    <source>
        <dbReference type="Pfam" id="PF07811"/>
    </source>
</evidence>
<dbReference type="Proteomes" id="UP000276984">
    <property type="component" value="Chromosome"/>
</dbReference>
<dbReference type="EMBL" id="CP032707">
    <property type="protein sequence ID" value="AYG93920.1"/>
    <property type="molecule type" value="Genomic_DNA"/>
</dbReference>
<dbReference type="RefSeq" id="WP_121481080.1">
    <property type="nucleotide sequence ID" value="NZ_CP032707.1"/>
</dbReference>
<keyword evidence="1" id="KW-0812">Transmembrane</keyword>
<evidence type="ECO:0000256" key="1">
    <source>
        <dbReference type="SAM" id="Phobius"/>
    </source>
</evidence>
<accession>A0A494RHD7</accession>
<feature type="transmembrane region" description="Helical" evidence="1">
    <location>
        <begin position="21"/>
        <end position="46"/>
    </location>
</feature>
<proteinExistence type="predicted"/>
<reference evidence="3 4" key="1">
    <citation type="submission" date="2018-10" db="EMBL/GenBank/DDBJ databases">
        <title>Complete genome sequence of Brevundimonas naejangsanensis BRV3.</title>
        <authorList>
            <person name="Berrios L."/>
            <person name="Ely B."/>
        </authorList>
    </citation>
    <scope>NUCLEOTIDE SEQUENCE [LARGE SCALE GENOMIC DNA]</scope>
    <source>
        <strain evidence="3 4">BRV3</strain>
    </source>
</reference>
<keyword evidence="1" id="KW-1133">Transmembrane helix</keyword>
<keyword evidence="1" id="KW-0472">Membrane</keyword>
<organism evidence="3 4">
    <name type="scientific">Brevundimonas naejangsanensis</name>
    <dbReference type="NCBI Taxonomy" id="588932"/>
    <lineage>
        <taxon>Bacteria</taxon>
        <taxon>Pseudomonadati</taxon>
        <taxon>Pseudomonadota</taxon>
        <taxon>Alphaproteobacteria</taxon>
        <taxon>Caulobacterales</taxon>
        <taxon>Caulobacteraceae</taxon>
        <taxon>Brevundimonas</taxon>
    </lineage>
</organism>
<sequence length="128" mass="13156">MRPRAARRPVGDRCGASAVEFALVAPAFLALTIGSIYMAMLVFAYANLQSTAQEAARCASVRTAVCFDQTSVAAFANGRYRGLGVSPVFTYAIAPCGHRVTASGSLTLISGLPGAGGVSPFTVTACHP</sequence>
<dbReference type="AlphaFoldDB" id="A0A494RHD7"/>
<keyword evidence="4" id="KW-1185">Reference proteome</keyword>
<protein>
    <submittedName>
        <fullName evidence="3">Pilus assembly protein</fullName>
    </submittedName>
</protein>
<evidence type="ECO:0000313" key="3">
    <source>
        <dbReference type="EMBL" id="AYG93920.1"/>
    </source>
</evidence>
<dbReference type="OrthoDB" id="8237599at2"/>
<evidence type="ECO:0000313" key="4">
    <source>
        <dbReference type="Proteomes" id="UP000276984"/>
    </source>
</evidence>